<dbReference type="Gene3D" id="3.40.50.720">
    <property type="entry name" value="NAD(P)-binding Rossmann-like Domain"/>
    <property type="match status" value="2"/>
</dbReference>
<proteinExistence type="inferred from homology"/>
<dbReference type="SUPFAM" id="SSF52283">
    <property type="entry name" value="Formate/glycerate dehydrogenase catalytic domain-like"/>
    <property type="match status" value="1"/>
</dbReference>
<gene>
    <name evidence="6" type="ORF">METZ01_LOCUS164632</name>
</gene>
<dbReference type="CDD" id="cd12169">
    <property type="entry name" value="PGDH_like_1"/>
    <property type="match status" value="1"/>
</dbReference>
<reference evidence="6" key="1">
    <citation type="submission" date="2018-05" db="EMBL/GenBank/DDBJ databases">
        <authorList>
            <person name="Lanie J.A."/>
            <person name="Ng W.-L."/>
            <person name="Kazmierczak K.M."/>
            <person name="Andrzejewski T.M."/>
            <person name="Davidsen T.M."/>
            <person name="Wayne K.J."/>
            <person name="Tettelin H."/>
            <person name="Glass J.I."/>
            <person name="Rusch D."/>
            <person name="Podicherti R."/>
            <person name="Tsui H.-C.T."/>
            <person name="Winkler M.E."/>
        </authorList>
    </citation>
    <scope>NUCLEOTIDE SEQUENCE</scope>
</reference>
<sequence>MVHMDVAILDDYQAVAQQMADWSQLPPGINVQFFHDHIADEDALVDRLKNFQVVMGMRERTPFPRSVLDRLPELRLLVTAGMGNAVFDIPAATELGIVVTGTGGVGEGPTELTWGLILALARRIPQEDRLTREGNWGTTVGIGLKDKTLGLLGLGHIGSLVGKVGAALGMNIIAWSQNLTPERAAECGATLVNKDTLFKESDVLSVHVQLSDRTRGLVGAKELSLMKPTSYLINISRGPIVDELSLIQALTSGSIAGAGLDTFDIEPLPTNHPLLGLSNTVITPHLGYVTEDGYRVRYTQVVEDIRAFISGESIRVLNPQVLESAQLRGPA</sequence>
<evidence type="ECO:0008006" key="7">
    <source>
        <dbReference type="Google" id="ProtNLM"/>
    </source>
</evidence>
<dbReference type="InterPro" id="IPR050857">
    <property type="entry name" value="D-2-hydroxyacid_DH"/>
</dbReference>
<dbReference type="Pfam" id="PF00389">
    <property type="entry name" value="2-Hacid_dh"/>
    <property type="match status" value="1"/>
</dbReference>
<evidence type="ECO:0000256" key="1">
    <source>
        <dbReference type="ARBA" id="ARBA00005854"/>
    </source>
</evidence>
<organism evidence="6">
    <name type="scientific">marine metagenome</name>
    <dbReference type="NCBI Taxonomy" id="408172"/>
    <lineage>
        <taxon>unclassified sequences</taxon>
        <taxon>metagenomes</taxon>
        <taxon>ecological metagenomes</taxon>
    </lineage>
</organism>
<dbReference type="PROSITE" id="PS00671">
    <property type="entry name" value="D_2_HYDROXYACID_DH_3"/>
    <property type="match status" value="1"/>
</dbReference>
<evidence type="ECO:0000259" key="4">
    <source>
        <dbReference type="Pfam" id="PF00389"/>
    </source>
</evidence>
<name>A0A382BDC9_9ZZZZ</name>
<evidence type="ECO:0000259" key="5">
    <source>
        <dbReference type="Pfam" id="PF02826"/>
    </source>
</evidence>
<feature type="domain" description="D-isomer specific 2-hydroxyacid dehydrogenase catalytic" evidence="4">
    <location>
        <begin position="27"/>
        <end position="314"/>
    </location>
</feature>
<dbReference type="AlphaFoldDB" id="A0A382BDC9"/>
<dbReference type="FunFam" id="3.40.50.720:FF:000203">
    <property type="entry name" value="D-3-phosphoglycerate dehydrogenase (SerA)"/>
    <property type="match status" value="1"/>
</dbReference>
<evidence type="ECO:0000313" key="6">
    <source>
        <dbReference type="EMBL" id="SVB11778.1"/>
    </source>
</evidence>
<comment type="similarity">
    <text evidence="1">Belongs to the D-isomer specific 2-hydroxyacid dehydrogenase family.</text>
</comment>
<dbReference type="SUPFAM" id="SSF51735">
    <property type="entry name" value="NAD(P)-binding Rossmann-fold domains"/>
    <property type="match status" value="1"/>
</dbReference>
<keyword evidence="2" id="KW-0560">Oxidoreductase</keyword>
<protein>
    <recommendedName>
        <fullName evidence="7">D-isomer specific 2-hydroxyacid dehydrogenase NAD-binding domain-containing protein</fullName>
    </recommendedName>
</protein>
<dbReference type="InterPro" id="IPR006139">
    <property type="entry name" value="D-isomer_2_OHA_DH_cat_dom"/>
</dbReference>
<accession>A0A382BDC9</accession>
<dbReference type="InterPro" id="IPR006140">
    <property type="entry name" value="D-isomer_DH_NAD-bd"/>
</dbReference>
<dbReference type="PANTHER" id="PTHR42789:SF1">
    <property type="entry name" value="D-ISOMER SPECIFIC 2-HYDROXYACID DEHYDROGENASE FAMILY PROTEIN (AFU_ORTHOLOGUE AFUA_6G10090)"/>
    <property type="match status" value="1"/>
</dbReference>
<feature type="domain" description="D-isomer specific 2-hydroxyacid dehydrogenase NAD-binding" evidence="5">
    <location>
        <begin position="115"/>
        <end position="287"/>
    </location>
</feature>
<dbReference type="GO" id="GO:0016616">
    <property type="term" value="F:oxidoreductase activity, acting on the CH-OH group of donors, NAD or NADP as acceptor"/>
    <property type="evidence" value="ECO:0007669"/>
    <property type="project" value="InterPro"/>
</dbReference>
<dbReference type="GO" id="GO:0051287">
    <property type="term" value="F:NAD binding"/>
    <property type="evidence" value="ECO:0007669"/>
    <property type="project" value="InterPro"/>
</dbReference>
<dbReference type="InterPro" id="IPR029753">
    <property type="entry name" value="D-isomer_DH_CS"/>
</dbReference>
<evidence type="ECO:0000256" key="2">
    <source>
        <dbReference type="ARBA" id="ARBA00023002"/>
    </source>
</evidence>
<dbReference type="EMBL" id="UINC01029297">
    <property type="protein sequence ID" value="SVB11778.1"/>
    <property type="molecule type" value="Genomic_DNA"/>
</dbReference>
<evidence type="ECO:0000256" key="3">
    <source>
        <dbReference type="ARBA" id="ARBA00023027"/>
    </source>
</evidence>
<dbReference type="Pfam" id="PF02826">
    <property type="entry name" value="2-Hacid_dh_C"/>
    <property type="match status" value="1"/>
</dbReference>
<dbReference type="PANTHER" id="PTHR42789">
    <property type="entry name" value="D-ISOMER SPECIFIC 2-HYDROXYACID DEHYDROGENASE FAMILY PROTEIN (AFU_ORTHOLOGUE AFUA_6G10090)"/>
    <property type="match status" value="1"/>
</dbReference>
<dbReference type="InterPro" id="IPR036291">
    <property type="entry name" value="NAD(P)-bd_dom_sf"/>
</dbReference>
<keyword evidence="3" id="KW-0520">NAD</keyword>